<dbReference type="AlphaFoldDB" id="A0A167RFA0"/>
<organism evidence="1 2">
    <name type="scientific">Phycomyces blakesleeanus (strain ATCC 8743b / DSM 1359 / FGSC 10004 / NBRC 33097 / NRRL 1555)</name>
    <dbReference type="NCBI Taxonomy" id="763407"/>
    <lineage>
        <taxon>Eukaryota</taxon>
        <taxon>Fungi</taxon>
        <taxon>Fungi incertae sedis</taxon>
        <taxon>Mucoromycota</taxon>
        <taxon>Mucoromycotina</taxon>
        <taxon>Mucoromycetes</taxon>
        <taxon>Mucorales</taxon>
        <taxon>Phycomycetaceae</taxon>
        <taxon>Phycomyces</taxon>
    </lineage>
</organism>
<dbReference type="VEuPathDB" id="FungiDB:PHYBLDRAFT_139056"/>
<accession>A0A167RFA0</accession>
<dbReference type="Proteomes" id="UP000077315">
    <property type="component" value="Unassembled WGS sequence"/>
</dbReference>
<sequence length="223" mass="25159">MKNASLLKPILYACCSPRKLAEQYPSLPIQDGTSIDLFPFFYALVPSQTWAPLSTHAFRGLCSHNLVRARYFDPPLGSCHWRKFRSLPLPLVARNIWFSSLQDKISCRARLHSLLPLAFPSPTCSIYPFSPTPKTTSSSLLEFFGKIPTPTVLHNAFGFFSFPSFLNSSIPPSAVFGCTILDIWRHQWTFIFDDSPFVPSAVVGTARKTLTRICQRLELDPLF</sequence>
<name>A0A167RFA0_PHYB8</name>
<dbReference type="OrthoDB" id="2273311at2759"/>
<dbReference type="RefSeq" id="XP_018299554.1">
    <property type="nucleotide sequence ID" value="XM_018430148.1"/>
</dbReference>
<protein>
    <submittedName>
        <fullName evidence="1">Uncharacterized protein</fullName>
    </submittedName>
</protein>
<keyword evidence="2" id="KW-1185">Reference proteome</keyword>
<evidence type="ECO:0000313" key="2">
    <source>
        <dbReference type="Proteomes" id="UP000077315"/>
    </source>
</evidence>
<dbReference type="GeneID" id="28991054"/>
<proteinExistence type="predicted"/>
<reference evidence="2" key="1">
    <citation type="submission" date="2015-06" db="EMBL/GenBank/DDBJ databases">
        <title>Expansion of signal transduction pathways in fungi by whole-genome duplication.</title>
        <authorList>
            <consortium name="DOE Joint Genome Institute"/>
            <person name="Corrochano L.M."/>
            <person name="Kuo A."/>
            <person name="Marcet-Houben M."/>
            <person name="Polaino S."/>
            <person name="Salamov A."/>
            <person name="Villalobos J.M."/>
            <person name="Alvarez M.I."/>
            <person name="Avalos J."/>
            <person name="Benito E.P."/>
            <person name="Benoit I."/>
            <person name="Burger G."/>
            <person name="Camino L.P."/>
            <person name="Canovas D."/>
            <person name="Cerda-Olmedo E."/>
            <person name="Cheng J.-F."/>
            <person name="Dominguez A."/>
            <person name="Elias M."/>
            <person name="Eslava A.P."/>
            <person name="Glaser F."/>
            <person name="Grimwood J."/>
            <person name="Gutierrez G."/>
            <person name="Heitman J."/>
            <person name="Henrissat B."/>
            <person name="Iturriaga E.A."/>
            <person name="Lang B.F."/>
            <person name="Lavin J.L."/>
            <person name="Lee S."/>
            <person name="Li W."/>
            <person name="Lindquist E."/>
            <person name="Lopez-Garcia S."/>
            <person name="Luque E.M."/>
            <person name="Marcos A.T."/>
            <person name="Martin J."/>
            <person name="McCluskey K."/>
            <person name="Medina H.R."/>
            <person name="Miralles-Duran A."/>
            <person name="Miyazaki A."/>
            <person name="Munoz-Torres E."/>
            <person name="Oguiza J.A."/>
            <person name="Ohm R."/>
            <person name="Olmedo M."/>
            <person name="Orejas M."/>
            <person name="Ortiz-Castellanos L."/>
            <person name="Pisabarro A.G."/>
            <person name="Rodriguez-Romero J."/>
            <person name="Ruiz-Herrera J."/>
            <person name="Ruiz-Vazquez R."/>
            <person name="Sanz C."/>
            <person name="Schackwitz W."/>
            <person name="Schmutz J."/>
            <person name="Shahriari M."/>
            <person name="Shelest E."/>
            <person name="Silva-Franco F."/>
            <person name="Soanes D."/>
            <person name="Syed K."/>
            <person name="Tagua V.G."/>
            <person name="Talbot N.J."/>
            <person name="Thon M."/>
            <person name="De vries R.P."/>
            <person name="Wiebenga A."/>
            <person name="Yadav J.S."/>
            <person name="Braun E.L."/>
            <person name="Baker S."/>
            <person name="Garre V."/>
            <person name="Horwitz B."/>
            <person name="Torres-Martinez S."/>
            <person name="Idnurm A."/>
            <person name="Herrera-Estrella A."/>
            <person name="Gabaldon T."/>
            <person name="Grigoriev I.V."/>
        </authorList>
    </citation>
    <scope>NUCLEOTIDE SEQUENCE [LARGE SCALE GENOMIC DNA]</scope>
    <source>
        <strain evidence="2">NRRL 1555(-)</strain>
    </source>
</reference>
<gene>
    <name evidence="1" type="ORF">PHYBLDRAFT_139056</name>
</gene>
<evidence type="ECO:0000313" key="1">
    <source>
        <dbReference type="EMBL" id="OAD81514.1"/>
    </source>
</evidence>
<dbReference type="InParanoid" id="A0A167RFA0"/>
<dbReference type="EMBL" id="KV440971">
    <property type="protein sequence ID" value="OAD81514.1"/>
    <property type="molecule type" value="Genomic_DNA"/>
</dbReference>